<evidence type="ECO:0000313" key="3">
    <source>
        <dbReference type="EMBL" id="MDD0837540.1"/>
    </source>
</evidence>
<dbReference type="PANTHER" id="PTHR11895:SF76">
    <property type="entry name" value="INDOLEACETAMIDE HYDROLASE"/>
    <property type="match status" value="1"/>
</dbReference>
<dbReference type="InterPro" id="IPR023631">
    <property type="entry name" value="Amidase_dom"/>
</dbReference>
<dbReference type="Pfam" id="PF01425">
    <property type="entry name" value="Amidase"/>
    <property type="match status" value="1"/>
</dbReference>
<gene>
    <name evidence="3" type="ORF">PSQ40_03040</name>
</gene>
<dbReference type="Proteomes" id="UP001528673">
    <property type="component" value="Unassembled WGS sequence"/>
</dbReference>
<sequence>MSAQPSPKALVEHSAVELRALIGRGEVSPVELLDACLSRIDELNPAVNALCARDDARARQAAQRAEARVRQGEALGLLEGLPLGVKDLQDTEGLLTTCGNVRLRGQVPRADNALVARLRQAGAIVTAKTNVPDMGAGGNTQNPVWGATGNPFDPTLNAGGSSGGSAVALATDMLPLCTGSDTGGSLRLPAALCGVVGLRPSPGLVSHDARSLGWSAISVLGPMARDVADTALLMAASVGTHPMDPLSVPVSAQAFLRLPEVALSDLRIAVSADFGCCALDPEVRRHFEDRVQRLSRRVKSCDRLDWDLQAGHRSFDVIRAESFLAGFAEVNRHAPETLGPHVRANLALAAQISLADRAEAHLAQTRLFRQFQQVLSEVDVIISPVTPLPAFPWRTLYAQTIDGVPQRHYYEWLSLTYLVTLSTCPALSLPLGVDDRGLPFGVQLVAALGQDARLLAMGQAVERWWQGQADGGRPRPDLAALRTPRPELKDPVTHPPLQPGEWRTEGLTEGLRPAV</sequence>
<feature type="domain" description="Amidase" evidence="2">
    <location>
        <begin position="31"/>
        <end position="455"/>
    </location>
</feature>
<comment type="caution">
    <text evidence="3">The sequence shown here is derived from an EMBL/GenBank/DDBJ whole genome shotgun (WGS) entry which is preliminary data.</text>
</comment>
<evidence type="ECO:0000256" key="1">
    <source>
        <dbReference type="SAM" id="MobiDB-lite"/>
    </source>
</evidence>
<dbReference type="InterPro" id="IPR036928">
    <property type="entry name" value="AS_sf"/>
</dbReference>
<feature type="region of interest" description="Disordered" evidence="1">
    <location>
        <begin position="483"/>
        <end position="515"/>
    </location>
</feature>
<dbReference type="InterPro" id="IPR000120">
    <property type="entry name" value="Amidase"/>
</dbReference>
<evidence type="ECO:0000313" key="4">
    <source>
        <dbReference type="Proteomes" id="UP001528673"/>
    </source>
</evidence>
<protein>
    <submittedName>
        <fullName evidence="3">Amidase</fullName>
    </submittedName>
</protein>
<proteinExistence type="predicted"/>
<reference evidence="3 4" key="1">
    <citation type="submission" date="2023-02" db="EMBL/GenBank/DDBJ databases">
        <title>Bacterial whole genomic sequence of Curvibacter sp. HBC61.</title>
        <authorList>
            <person name="Le V."/>
            <person name="Ko S.-R."/>
            <person name="Ahn C.-Y."/>
            <person name="Oh H.-M."/>
        </authorList>
    </citation>
    <scope>NUCLEOTIDE SEQUENCE [LARGE SCALE GENOMIC DNA]</scope>
    <source>
        <strain evidence="3 4">HBC61</strain>
    </source>
</reference>
<dbReference type="RefSeq" id="WP_273948683.1">
    <property type="nucleotide sequence ID" value="NZ_JAQSIP010000001.1"/>
</dbReference>
<dbReference type="Gene3D" id="3.90.1300.10">
    <property type="entry name" value="Amidase signature (AS) domain"/>
    <property type="match status" value="1"/>
</dbReference>
<organism evidence="3 4">
    <name type="scientific">Curvibacter cyanobacteriorum</name>
    <dbReference type="NCBI Taxonomy" id="3026422"/>
    <lineage>
        <taxon>Bacteria</taxon>
        <taxon>Pseudomonadati</taxon>
        <taxon>Pseudomonadota</taxon>
        <taxon>Betaproteobacteria</taxon>
        <taxon>Burkholderiales</taxon>
        <taxon>Comamonadaceae</taxon>
        <taxon>Curvibacter</taxon>
    </lineage>
</organism>
<dbReference type="PANTHER" id="PTHR11895">
    <property type="entry name" value="TRANSAMIDASE"/>
    <property type="match status" value="1"/>
</dbReference>
<evidence type="ECO:0000259" key="2">
    <source>
        <dbReference type="Pfam" id="PF01425"/>
    </source>
</evidence>
<name>A0ABT5MU26_9BURK</name>
<keyword evidence="4" id="KW-1185">Reference proteome</keyword>
<dbReference type="EMBL" id="JAQSIP010000001">
    <property type="protein sequence ID" value="MDD0837540.1"/>
    <property type="molecule type" value="Genomic_DNA"/>
</dbReference>
<dbReference type="SUPFAM" id="SSF75304">
    <property type="entry name" value="Amidase signature (AS) enzymes"/>
    <property type="match status" value="1"/>
</dbReference>
<accession>A0ABT5MU26</accession>